<evidence type="ECO:0000256" key="6">
    <source>
        <dbReference type="ARBA" id="ARBA00022729"/>
    </source>
</evidence>
<evidence type="ECO:0000256" key="12">
    <source>
        <dbReference type="ARBA" id="ARBA00025115"/>
    </source>
</evidence>
<evidence type="ECO:0000256" key="10">
    <source>
        <dbReference type="ARBA" id="ARBA00023170"/>
    </source>
</evidence>
<dbReference type="InterPro" id="IPR003961">
    <property type="entry name" value="FN3_dom"/>
</dbReference>
<dbReference type="GO" id="GO:0009897">
    <property type="term" value="C:external side of plasma membrane"/>
    <property type="evidence" value="ECO:0007669"/>
    <property type="project" value="TreeGrafter"/>
</dbReference>
<reference evidence="16" key="2">
    <citation type="submission" date="2025-09" db="UniProtKB">
        <authorList>
            <consortium name="Ensembl"/>
        </authorList>
    </citation>
    <scope>IDENTIFICATION</scope>
</reference>
<evidence type="ECO:0000256" key="11">
    <source>
        <dbReference type="ARBA" id="ARBA00023180"/>
    </source>
</evidence>
<keyword evidence="11" id="KW-0325">Glycoprotein</keyword>
<protein>
    <recommendedName>
        <fullName evidence="3">Interleukin-4 receptor subunit alpha</fullName>
    </recommendedName>
</protein>
<dbReference type="OrthoDB" id="9050077at2759"/>
<keyword evidence="7" id="KW-1133">Transmembrane helix</keyword>
<dbReference type="OMA" id="TFILTWK"/>
<dbReference type="GO" id="GO:0004896">
    <property type="term" value="F:cytokine receptor activity"/>
    <property type="evidence" value="ECO:0007669"/>
    <property type="project" value="InterPro"/>
</dbReference>
<dbReference type="InterPro" id="IPR015319">
    <property type="entry name" value="IL-4_rcpt-alpha_N"/>
</dbReference>
<keyword evidence="17" id="KW-1185">Reference proteome</keyword>
<evidence type="ECO:0000256" key="14">
    <source>
        <dbReference type="SAM" id="SignalP"/>
    </source>
</evidence>
<feature type="signal peptide" evidence="14">
    <location>
        <begin position="1"/>
        <end position="26"/>
    </location>
</feature>
<dbReference type="Gene3D" id="2.60.40.10">
    <property type="entry name" value="Immunoglobulins"/>
    <property type="match status" value="2"/>
</dbReference>
<comment type="similarity">
    <text evidence="2">Belongs to the type I cytokine receptor family. Type 4 subfamily.</text>
</comment>
<dbReference type="AlphaFoldDB" id="A0A8D2L2L9"/>
<dbReference type="Proteomes" id="UP000694545">
    <property type="component" value="Unplaced"/>
</dbReference>
<evidence type="ECO:0000256" key="2">
    <source>
        <dbReference type="ARBA" id="ARBA00008280"/>
    </source>
</evidence>
<organism evidence="16 17">
    <name type="scientific">Varanus komodoensis</name>
    <name type="common">Komodo dragon</name>
    <dbReference type="NCBI Taxonomy" id="61221"/>
    <lineage>
        <taxon>Eukaryota</taxon>
        <taxon>Metazoa</taxon>
        <taxon>Chordata</taxon>
        <taxon>Craniata</taxon>
        <taxon>Vertebrata</taxon>
        <taxon>Euteleostomi</taxon>
        <taxon>Lepidosauria</taxon>
        <taxon>Squamata</taxon>
        <taxon>Bifurcata</taxon>
        <taxon>Unidentata</taxon>
        <taxon>Episquamata</taxon>
        <taxon>Toxicofera</taxon>
        <taxon>Anguimorpha</taxon>
        <taxon>Paleoanguimorpha</taxon>
        <taxon>Varanoidea</taxon>
        <taxon>Varanidae</taxon>
        <taxon>Varanus</taxon>
    </lineage>
</organism>
<evidence type="ECO:0000256" key="8">
    <source>
        <dbReference type="ARBA" id="ARBA00023136"/>
    </source>
</evidence>
<comment type="function">
    <text evidence="12">Receptor for both interleukin 4 and interleukin 13. Couples to the JAK1/2/3-STAT6 pathway. The IL4 response is involved in promoting Th2 differentiation. The IL4/IL13 responses are involved in regulating IgE production and, chemokine and mucus production at sites of allergic inflammation. In certain cell types, can signal through activation of insulin receptor substrates, IRS1/IRS2.</text>
</comment>
<dbReference type="RefSeq" id="XP_044308449.1">
    <property type="nucleotide sequence ID" value="XM_044452514.1"/>
</dbReference>
<keyword evidence="6 14" id="KW-0732">Signal</keyword>
<evidence type="ECO:0000256" key="5">
    <source>
        <dbReference type="ARBA" id="ARBA00022692"/>
    </source>
</evidence>
<evidence type="ECO:0000313" key="16">
    <source>
        <dbReference type="Ensembl" id="ENSVKKP00000015812.1"/>
    </source>
</evidence>
<dbReference type="PANTHER" id="PTHR23037:SF32">
    <property type="entry name" value="INTERLEUKIN-4 RECEPTOR SUBUNIT ALPHA"/>
    <property type="match status" value="1"/>
</dbReference>
<evidence type="ECO:0000256" key="9">
    <source>
        <dbReference type="ARBA" id="ARBA00023157"/>
    </source>
</evidence>
<sequence length="651" mass="70867">MRGGARSAGLRRALLLQLLLGHVVPSKDVQPSCVTDLATALVCHWDVDASVNCTKEFQLLYRTDDSQPFSECVPENEHGPGAASTCSCVITGNKFSSVKYDLQLYRMQICLSSTTVNPEDIVKPRPLVNLTLEKKRKARSFVLTWQTDYKPGDRLYKEDVTYQVTYWPKDQREKEQNYTVQSPCYEIFADRLVPEATYVAAVRYQLVWWVKTWSEWSTPCEWHNDFERKPEDVLWKSIYWLSAPVVAIILTCYLCFLRVKRDWWDRIPSPAKSKMVEATARAFPVVQKGDGRTAFRGTWKLNALSKRSAVLAGPAAKEKTPQDGPGGKPEVFLTPEVALVECPLLMYSRAPATKGEALDRGEQGGLPREDPVASLFDDLLNGDWHSGSSGSCEPPTWGQEPGPLRAAPHLPLETPVEEHSCRAAGGGLETTSETGLRMEPATSPKPGSPPLKEWPEYGASFPEAQPEGSAPNPADPLLGTVGRGHVEGYESRSGTSMASQSGYRCFSSLVAQPMVGSSQGWEHGVFPPQGDQLLPQCSCARPCLDSWPADPQPDLPGDQAAGWLSPGRVATTGLGFPAVPGGRLEAPLQDVPGKPGHASCPAASLSAGYKPFSTALQSSTASGEPCSLALESPYRPLLMLRNGPAGNPGFL</sequence>
<proteinExistence type="inferred from homology"/>
<comment type="subcellular location">
    <subcellularLocation>
        <location evidence="1">Membrane</location>
        <topology evidence="1">Single-pass type I membrane protein</topology>
    </subcellularLocation>
</comment>
<feature type="region of interest" description="Disordered" evidence="13">
    <location>
        <begin position="425"/>
        <end position="472"/>
    </location>
</feature>
<dbReference type="InterPro" id="IPR036116">
    <property type="entry name" value="FN3_sf"/>
</dbReference>
<evidence type="ECO:0000256" key="4">
    <source>
        <dbReference type="ARBA" id="ARBA00022553"/>
    </source>
</evidence>
<dbReference type="PANTHER" id="PTHR23037">
    <property type="entry name" value="CYTOKINE RECEPTOR"/>
    <property type="match status" value="1"/>
</dbReference>
<evidence type="ECO:0000256" key="7">
    <source>
        <dbReference type="ARBA" id="ARBA00022989"/>
    </source>
</evidence>
<reference evidence="16" key="1">
    <citation type="submission" date="2025-08" db="UniProtKB">
        <authorList>
            <consortium name="Ensembl"/>
        </authorList>
    </citation>
    <scope>IDENTIFICATION</scope>
</reference>
<dbReference type="InterPro" id="IPR013783">
    <property type="entry name" value="Ig-like_fold"/>
</dbReference>
<keyword evidence="4" id="KW-0597">Phosphoprotein</keyword>
<keyword evidence="9" id="KW-1015">Disulfide bond</keyword>
<dbReference type="Pfam" id="PF09238">
    <property type="entry name" value="IL4Ra_N"/>
    <property type="match status" value="1"/>
</dbReference>
<evidence type="ECO:0000313" key="17">
    <source>
        <dbReference type="Proteomes" id="UP000694545"/>
    </source>
</evidence>
<evidence type="ECO:0000256" key="3">
    <source>
        <dbReference type="ARBA" id="ARBA00018975"/>
    </source>
</evidence>
<evidence type="ECO:0000256" key="13">
    <source>
        <dbReference type="SAM" id="MobiDB-lite"/>
    </source>
</evidence>
<dbReference type="GO" id="GO:0002532">
    <property type="term" value="P:production of molecular mediator involved in inflammatory response"/>
    <property type="evidence" value="ECO:0007669"/>
    <property type="project" value="InterPro"/>
</dbReference>
<feature type="domain" description="Fibronectin type-III" evidence="15">
    <location>
        <begin position="123"/>
        <end position="225"/>
    </location>
</feature>
<dbReference type="Ensembl" id="ENSVKKT00000016186.1">
    <property type="protein sequence ID" value="ENSVKKP00000015812.1"/>
    <property type="gene ID" value="ENSVKKG00000010782.1"/>
</dbReference>
<dbReference type="PROSITE" id="PS01355">
    <property type="entry name" value="HEMATOPO_REC_S_F1"/>
    <property type="match status" value="1"/>
</dbReference>
<dbReference type="InterPro" id="IPR003531">
    <property type="entry name" value="Hempt_rcpt_S_F1_CS"/>
</dbReference>
<dbReference type="KEGG" id="vko:123034817"/>
<dbReference type="CTD" id="3566"/>
<keyword evidence="5" id="KW-0812">Transmembrane</keyword>
<dbReference type="SUPFAM" id="SSF49265">
    <property type="entry name" value="Fibronectin type III"/>
    <property type="match status" value="2"/>
</dbReference>
<keyword evidence="10" id="KW-0675">Receptor</keyword>
<feature type="chain" id="PRO_5034236442" description="Interleukin-4 receptor subunit alpha" evidence="14">
    <location>
        <begin position="27"/>
        <end position="651"/>
    </location>
</feature>
<gene>
    <name evidence="16" type="primary">IL4R</name>
</gene>
<keyword evidence="8" id="KW-0472">Membrane</keyword>
<evidence type="ECO:0000256" key="1">
    <source>
        <dbReference type="ARBA" id="ARBA00004479"/>
    </source>
</evidence>
<name>A0A8D2L2L9_VARKO</name>
<accession>A0A8D2L2L9</accession>
<evidence type="ECO:0000259" key="15">
    <source>
        <dbReference type="PROSITE" id="PS50853"/>
    </source>
</evidence>
<dbReference type="PROSITE" id="PS50853">
    <property type="entry name" value="FN3"/>
    <property type="match status" value="1"/>
</dbReference>
<dbReference type="GeneID" id="123034817"/>